<gene>
    <name evidence="1" type="ORF">AVEN_199516_1</name>
</gene>
<dbReference type="EMBL" id="BGPR01022215">
    <property type="protein sequence ID" value="GBN88290.1"/>
    <property type="molecule type" value="Genomic_DNA"/>
</dbReference>
<keyword evidence="2" id="KW-1185">Reference proteome</keyword>
<dbReference type="Proteomes" id="UP000499080">
    <property type="component" value="Unassembled WGS sequence"/>
</dbReference>
<name>A0A4Y2SLS8_ARAVE</name>
<comment type="caution">
    <text evidence="1">The sequence shown here is derived from an EMBL/GenBank/DDBJ whole genome shotgun (WGS) entry which is preliminary data.</text>
</comment>
<accession>A0A4Y2SLS8</accession>
<proteinExistence type="predicted"/>
<sequence length="140" mass="15795">MEASMYEKVYIYIYIYIVREHLTGPQHYPDNGLVSGTRDEVSRNQGEEVLVAITDHGPTDPVGGEVRRRLLIRRLLIHDLGAGCAETVSETGCWRANCVWRLGTVAKCRSKILFTFYQKRSGFDGVMTPVSKGLTLLLDF</sequence>
<protein>
    <submittedName>
        <fullName evidence="1">Uncharacterized protein</fullName>
    </submittedName>
</protein>
<dbReference type="AlphaFoldDB" id="A0A4Y2SLS8"/>
<evidence type="ECO:0000313" key="2">
    <source>
        <dbReference type="Proteomes" id="UP000499080"/>
    </source>
</evidence>
<evidence type="ECO:0000313" key="1">
    <source>
        <dbReference type="EMBL" id="GBN88290.1"/>
    </source>
</evidence>
<reference evidence="1 2" key="1">
    <citation type="journal article" date="2019" name="Sci. Rep.">
        <title>Orb-weaving spider Araneus ventricosus genome elucidates the spidroin gene catalogue.</title>
        <authorList>
            <person name="Kono N."/>
            <person name="Nakamura H."/>
            <person name="Ohtoshi R."/>
            <person name="Moran D.A.P."/>
            <person name="Shinohara A."/>
            <person name="Yoshida Y."/>
            <person name="Fujiwara M."/>
            <person name="Mori M."/>
            <person name="Tomita M."/>
            <person name="Arakawa K."/>
        </authorList>
    </citation>
    <scope>NUCLEOTIDE SEQUENCE [LARGE SCALE GENOMIC DNA]</scope>
</reference>
<organism evidence="1 2">
    <name type="scientific">Araneus ventricosus</name>
    <name type="common">Orbweaver spider</name>
    <name type="synonym">Epeira ventricosa</name>
    <dbReference type="NCBI Taxonomy" id="182803"/>
    <lineage>
        <taxon>Eukaryota</taxon>
        <taxon>Metazoa</taxon>
        <taxon>Ecdysozoa</taxon>
        <taxon>Arthropoda</taxon>
        <taxon>Chelicerata</taxon>
        <taxon>Arachnida</taxon>
        <taxon>Araneae</taxon>
        <taxon>Araneomorphae</taxon>
        <taxon>Entelegynae</taxon>
        <taxon>Araneoidea</taxon>
        <taxon>Araneidae</taxon>
        <taxon>Araneus</taxon>
    </lineage>
</organism>